<dbReference type="Proteomes" id="UP001255856">
    <property type="component" value="Unassembled WGS sequence"/>
</dbReference>
<dbReference type="EMBL" id="JASFZW010000007">
    <property type="protein sequence ID" value="KAK2077281.1"/>
    <property type="molecule type" value="Genomic_DNA"/>
</dbReference>
<proteinExistence type="inferred from homology"/>
<reference evidence="5" key="1">
    <citation type="submission" date="2021-01" db="EMBL/GenBank/DDBJ databases">
        <authorList>
            <person name="Eckstrom K.M.E."/>
        </authorList>
    </citation>
    <scope>NUCLEOTIDE SEQUENCE</scope>
    <source>
        <strain evidence="5">UVCC 0001</strain>
    </source>
</reference>
<dbReference type="GO" id="GO:0004181">
    <property type="term" value="F:metallocarboxypeptidase activity"/>
    <property type="evidence" value="ECO:0007669"/>
    <property type="project" value="InterPro"/>
</dbReference>
<dbReference type="PROSITE" id="PS52035">
    <property type="entry name" value="PEPTIDASE_M14"/>
    <property type="match status" value="1"/>
</dbReference>
<evidence type="ECO:0000256" key="1">
    <source>
        <dbReference type="ARBA" id="ARBA00005988"/>
    </source>
</evidence>
<dbReference type="Pfam" id="PF02598">
    <property type="entry name" value="Methyltrn_RNA_3"/>
    <property type="match status" value="1"/>
</dbReference>
<evidence type="ECO:0000256" key="3">
    <source>
        <dbReference type="PROSITE-ProRule" id="PRU01379"/>
    </source>
</evidence>
<dbReference type="InterPro" id="IPR050753">
    <property type="entry name" value="Peptidase_M14_domain"/>
</dbReference>
<comment type="similarity">
    <text evidence="1 3">Belongs to the peptidase M14 family.</text>
</comment>
<protein>
    <recommendedName>
        <fullName evidence="4">Peptidase M14 domain-containing protein</fullName>
    </recommendedName>
</protein>
<keyword evidence="6" id="KW-1185">Reference proteome</keyword>
<dbReference type="Gene3D" id="3.40.1280.10">
    <property type="match status" value="1"/>
</dbReference>
<dbReference type="PANTHER" id="PTHR11532">
    <property type="entry name" value="PROTEASE M14 CARBOXYPEPTIDASE"/>
    <property type="match status" value="1"/>
</dbReference>
<dbReference type="InterPro" id="IPR000834">
    <property type="entry name" value="Peptidase_M14"/>
</dbReference>
<dbReference type="SUPFAM" id="SSF53187">
    <property type="entry name" value="Zn-dependent exopeptidases"/>
    <property type="match status" value="1"/>
</dbReference>
<dbReference type="GO" id="GO:0006518">
    <property type="term" value="P:peptide metabolic process"/>
    <property type="evidence" value="ECO:0007669"/>
    <property type="project" value="TreeGrafter"/>
</dbReference>
<evidence type="ECO:0000313" key="5">
    <source>
        <dbReference type="EMBL" id="KAK2077281.1"/>
    </source>
</evidence>
<evidence type="ECO:0000259" key="4">
    <source>
        <dbReference type="PROSITE" id="PS52035"/>
    </source>
</evidence>
<dbReference type="Gene3D" id="3.40.630.10">
    <property type="entry name" value="Zn peptidases"/>
    <property type="match status" value="1"/>
</dbReference>
<gene>
    <name evidence="5" type="ORF">QBZ16_004915</name>
</gene>
<dbReference type="CDD" id="cd18086">
    <property type="entry name" value="HsC9orf114-like"/>
    <property type="match status" value="1"/>
</dbReference>
<dbReference type="Pfam" id="PF00246">
    <property type="entry name" value="Peptidase_M14"/>
    <property type="match status" value="1"/>
</dbReference>
<dbReference type="GO" id="GO:0016485">
    <property type="term" value="P:protein processing"/>
    <property type="evidence" value="ECO:0007669"/>
    <property type="project" value="TreeGrafter"/>
</dbReference>
<evidence type="ECO:0000313" key="6">
    <source>
        <dbReference type="Proteomes" id="UP001255856"/>
    </source>
</evidence>
<dbReference type="InterPro" id="IPR029026">
    <property type="entry name" value="tRNA_m1G_MTases_N"/>
</dbReference>
<name>A0AAD9MMP0_PROWI</name>
<organism evidence="5 6">
    <name type="scientific">Prototheca wickerhamii</name>
    <dbReference type="NCBI Taxonomy" id="3111"/>
    <lineage>
        <taxon>Eukaryota</taxon>
        <taxon>Viridiplantae</taxon>
        <taxon>Chlorophyta</taxon>
        <taxon>core chlorophytes</taxon>
        <taxon>Trebouxiophyceae</taxon>
        <taxon>Chlorellales</taxon>
        <taxon>Chlorellaceae</taxon>
        <taxon>Prototheca</taxon>
    </lineage>
</organism>
<sequence length="329" mass="36135">MLQYSRRCSSIARLHELGRTVEGRPILALELSKSAGREDGKPHFKYVGNVHGDEPTGRVLTLALAEHICEAYGADNTIRRLVEDLHLWLVPSMNPDGFKARTRANRNFPDRFASPSMRMLGGEEPEVHAIANWTLSRPFVASAALHEGALVANYPWDGSEDKSTKYVRSPDDATFKHMAAAYATWHKTMSKPNNKASFLPLGTFFRPLAPGKHKVRASAPGYASSVVDVEVPVDGKGAYVEIMLSKGVTPEQLLQRDPESNGVEGINAQNQQLATLLASQIARAAAIFNIDEVIVLDDVPQEQKGSPSPSAALMAHVIQYLETPQYLRK</sequence>
<dbReference type="InterPro" id="IPR003750">
    <property type="entry name" value="Put_MeTrfase-C9orf114-like"/>
</dbReference>
<dbReference type="SUPFAM" id="SSF75217">
    <property type="entry name" value="alpha/beta knot"/>
    <property type="match status" value="1"/>
</dbReference>
<evidence type="ECO:0000256" key="2">
    <source>
        <dbReference type="ARBA" id="ARBA00009841"/>
    </source>
</evidence>
<dbReference type="PANTHER" id="PTHR11532:SF57">
    <property type="entry name" value="CARBOXYPEPTIDASE D, B"/>
    <property type="match status" value="1"/>
</dbReference>
<feature type="domain" description="Peptidase M14" evidence="4">
    <location>
        <begin position="1"/>
        <end position="226"/>
    </location>
</feature>
<dbReference type="SMART" id="SM00631">
    <property type="entry name" value="Zn_pept"/>
    <property type="match status" value="1"/>
</dbReference>
<dbReference type="AlphaFoldDB" id="A0AAD9MMP0"/>
<comment type="caution">
    <text evidence="5">The sequence shown here is derived from an EMBL/GenBank/DDBJ whole genome shotgun (WGS) entry which is preliminary data.</text>
</comment>
<comment type="caution">
    <text evidence="3">Lacks conserved residue(s) required for the propagation of feature annotation.</text>
</comment>
<dbReference type="GO" id="GO:0008270">
    <property type="term" value="F:zinc ion binding"/>
    <property type="evidence" value="ECO:0007669"/>
    <property type="project" value="InterPro"/>
</dbReference>
<dbReference type="PRINTS" id="PR00765">
    <property type="entry name" value="CRBOXYPTASEA"/>
</dbReference>
<dbReference type="GO" id="GO:0005615">
    <property type="term" value="C:extracellular space"/>
    <property type="evidence" value="ECO:0007669"/>
    <property type="project" value="TreeGrafter"/>
</dbReference>
<comment type="similarity">
    <text evidence="2">Belongs to the class IV-like SAM-binding methyltransferase superfamily.</text>
</comment>
<dbReference type="InterPro" id="IPR029028">
    <property type="entry name" value="Alpha/beta_knot_MTases"/>
</dbReference>
<accession>A0AAD9MMP0</accession>